<dbReference type="EMBL" id="LZZM01000231">
    <property type="protein sequence ID" value="OOM71437.1"/>
    <property type="molecule type" value="Genomic_DNA"/>
</dbReference>
<dbReference type="InterPro" id="IPR036271">
    <property type="entry name" value="Tet_transcr_reg_TetR-rel_C_sf"/>
</dbReference>
<accession>A0A1S8T0W0</accession>
<comment type="caution">
    <text evidence="4">The sequence shown here is derived from an EMBL/GenBank/DDBJ whole genome shotgun (WGS) entry which is preliminary data.</text>
</comment>
<dbReference type="GO" id="GO:0003677">
    <property type="term" value="F:DNA binding"/>
    <property type="evidence" value="ECO:0007669"/>
    <property type="project" value="UniProtKB-UniRule"/>
</dbReference>
<dbReference type="RefSeq" id="WP_077849859.1">
    <property type="nucleotide sequence ID" value="NZ_LZZM01000231.1"/>
</dbReference>
<protein>
    <submittedName>
        <fullName evidence="4">Fatty acid metabolism regulator protein</fullName>
    </submittedName>
</protein>
<sequence length="194" mass="22143">MNKTKNLIFESAIKIFSESGYRGATMDDIAANAGLVKGTLYYHFKSKEEIFNFIVQEGLKILQNQVIEIQEMNIGPIEKLIKICKIQLTFLYGYTDFFKVVMSQLWGNESRQDELRQKIRIYISEIEVNIKNAMENGQIEKGDTELIAFQFFGSLCSSAIYESIHIEKISLEDIINSTIKFTLKGLGIEAESIS</sequence>
<evidence type="ECO:0000313" key="5">
    <source>
        <dbReference type="Proteomes" id="UP000190890"/>
    </source>
</evidence>
<feature type="domain" description="HTH tetR-type" evidence="3">
    <location>
        <begin position="2"/>
        <end position="62"/>
    </location>
</feature>
<gene>
    <name evidence="4" type="primary">fadR_2</name>
    <name evidence="4" type="ORF">CLPUN_49660</name>
</gene>
<dbReference type="PANTHER" id="PTHR43479">
    <property type="entry name" value="ACREF/ENVCD OPERON REPRESSOR-RELATED"/>
    <property type="match status" value="1"/>
</dbReference>
<reference evidence="4 5" key="1">
    <citation type="submission" date="2016-05" db="EMBL/GenBank/DDBJ databases">
        <title>Microbial solvent formation.</title>
        <authorList>
            <person name="Poehlein A."/>
            <person name="Montoya Solano J.D."/>
            <person name="Flitsch S."/>
            <person name="Krabben P."/>
            <person name="Duerre P."/>
            <person name="Daniel R."/>
        </authorList>
    </citation>
    <scope>NUCLEOTIDE SEQUENCE [LARGE SCALE GENOMIC DNA]</scope>
    <source>
        <strain evidence="4 5">DSM 2619</strain>
    </source>
</reference>
<dbReference type="Gene3D" id="1.10.10.60">
    <property type="entry name" value="Homeodomain-like"/>
    <property type="match status" value="1"/>
</dbReference>
<dbReference type="PANTHER" id="PTHR43479:SF11">
    <property type="entry name" value="ACREF_ENVCD OPERON REPRESSOR-RELATED"/>
    <property type="match status" value="1"/>
</dbReference>
<dbReference type="Proteomes" id="UP000190890">
    <property type="component" value="Unassembled WGS sequence"/>
</dbReference>
<dbReference type="AlphaFoldDB" id="A0A1S8T0W0"/>
<evidence type="ECO:0000256" key="1">
    <source>
        <dbReference type="ARBA" id="ARBA00023125"/>
    </source>
</evidence>
<keyword evidence="1 2" id="KW-0238">DNA-binding</keyword>
<dbReference type="SUPFAM" id="SSF46689">
    <property type="entry name" value="Homeodomain-like"/>
    <property type="match status" value="1"/>
</dbReference>
<evidence type="ECO:0000313" key="4">
    <source>
        <dbReference type="EMBL" id="OOM71437.1"/>
    </source>
</evidence>
<dbReference type="Gene3D" id="1.10.357.10">
    <property type="entry name" value="Tetracycline Repressor, domain 2"/>
    <property type="match status" value="1"/>
</dbReference>
<dbReference type="SUPFAM" id="SSF48498">
    <property type="entry name" value="Tetracyclin repressor-like, C-terminal domain"/>
    <property type="match status" value="1"/>
</dbReference>
<dbReference type="OrthoDB" id="9785164at2"/>
<dbReference type="InterPro" id="IPR001647">
    <property type="entry name" value="HTH_TetR"/>
</dbReference>
<dbReference type="Pfam" id="PF00440">
    <property type="entry name" value="TetR_N"/>
    <property type="match status" value="1"/>
</dbReference>
<dbReference type="InterPro" id="IPR050624">
    <property type="entry name" value="HTH-type_Tx_Regulator"/>
</dbReference>
<proteinExistence type="predicted"/>
<name>A0A1S8T0W0_9CLOT</name>
<evidence type="ECO:0000259" key="3">
    <source>
        <dbReference type="PROSITE" id="PS50977"/>
    </source>
</evidence>
<feature type="DNA-binding region" description="H-T-H motif" evidence="2">
    <location>
        <begin position="25"/>
        <end position="44"/>
    </location>
</feature>
<dbReference type="PRINTS" id="PR00455">
    <property type="entry name" value="HTHTETR"/>
</dbReference>
<dbReference type="PROSITE" id="PS50977">
    <property type="entry name" value="HTH_TETR_2"/>
    <property type="match status" value="1"/>
</dbReference>
<dbReference type="InterPro" id="IPR009057">
    <property type="entry name" value="Homeodomain-like_sf"/>
</dbReference>
<dbReference type="STRING" id="29367.CLPUN_49660"/>
<evidence type="ECO:0000256" key="2">
    <source>
        <dbReference type="PROSITE-ProRule" id="PRU00335"/>
    </source>
</evidence>
<keyword evidence="5" id="KW-1185">Reference proteome</keyword>
<organism evidence="4 5">
    <name type="scientific">Clostridium puniceum</name>
    <dbReference type="NCBI Taxonomy" id="29367"/>
    <lineage>
        <taxon>Bacteria</taxon>
        <taxon>Bacillati</taxon>
        <taxon>Bacillota</taxon>
        <taxon>Clostridia</taxon>
        <taxon>Eubacteriales</taxon>
        <taxon>Clostridiaceae</taxon>
        <taxon>Clostridium</taxon>
    </lineage>
</organism>